<feature type="binding site" evidence="3">
    <location>
        <position position="447"/>
    </location>
    <ligand>
        <name>Mg(2+)</name>
        <dbReference type="ChEBI" id="CHEBI:18420"/>
    </ligand>
</feature>
<evidence type="ECO:0000256" key="1">
    <source>
        <dbReference type="ARBA" id="ARBA00023002"/>
    </source>
</evidence>
<dbReference type="SUPFAM" id="SSF56762">
    <property type="entry name" value="HydB/Nqo4-like"/>
    <property type="match status" value="1"/>
</dbReference>
<name>A0A1F4U871_UNCSA</name>
<dbReference type="PANTHER" id="PTHR43485">
    <property type="entry name" value="HYDROGENASE-4 COMPONENT G"/>
    <property type="match status" value="1"/>
</dbReference>
<evidence type="ECO:0000256" key="3">
    <source>
        <dbReference type="PIRSR" id="PIRSR601501-1"/>
    </source>
</evidence>
<dbReference type="GO" id="GO:0008137">
    <property type="term" value="F:NADH dehydrogenase (ubiquinone) activity"/>
    <property type="evidence" value="ECO:0007669"/>
    <property type="project" value="InterPro"/>
</dbReference>
<dbReference type="Pfam" id="PF00346">
    <property type="entry name" value="Complex1_49kDa"/>
    <property type="match status" value="1"/>
</dbReference>
<protein>
    <recommendedName>
        <fullName evidence="8">Hydrogenase</fullName>
    </recommendedName>
</protein>
<keyword evidence="2" id="KW-0520">NAD</keyword>
<evidence type="ECO:0000259" key="4">
    <source>
        <dbReference type="Pfam" id="PF00329"/>
    </source>
</evidence>
<accession>A0A1F4U871</accession>
<dbReference type="SUPFAM" id="SSF143243">
    <property type="entry name" value="Nqo5-like"/>
    <property type="match status" value="1"/>
</dbReference>
<evidence type="ECO:0008006" key="8">
    <source>
        <dbReference type="Google" id="ProtNLM"/>
    </source>
</evidence>
<dbReference type="InterPro" id="IPR001268">
    <property type="entry name" value="NADH_UbQ_OxRdtase_30kDa_su"/>
</dbReference>
<reference evidence="6 7" key="1">
    <citation type="journal article" date="2016" name="Nat. Commun.">
        <title>Thousands of microbial genomes shed light on interconnected biogeochemical processes in an aquifer system.</title>
        <authorList>
            <person name="Anantharaman K."/>
            <person name="Brown C.T."/>
            <person name="Hug L.A."/>
            <person name="Sharon I."/>
            <person name="Castelle C.J."/>
            <person name="Probst A.J."/>
            <person name="Thomas B.C."/>
            <person name="Singh A."/>
            <person name="Wilkins M.J."/>
            <person name="Karaoz U."/>
            <person name="Brodie E.L."/>
            <person name="Williams K.H."/>
            <person name="Hubbard S.S."/>
            <person name="Banfield J.F."/>
        </authorList>
    </citation>
    <scope>NUCLEOTIDE SEQUENCE [LARGE SCALE GENOMIC DNA]</scope>
</reference>
<dbReference type="GO" id="GO:0016651">
    <property type="term" value="F:oxidoreductase activity, acting on NAD(P)H"/>
    <property type="evidence" value="ECO:0007669"/>
    <property type="project" value="InterPro"/>
</dbReference>
<dbReference type="InterPro" id="IPR001135">
    <property type="entry name" value="NADH_Q_OxRdtase_suD"/>
</dbReference>
<sequence length="486" mass="53868">MEAAADNFGALCLSLHKEHCSPVMGMFARELKDDYRIYCAFISVKLKKWFFATLDIPKDNPQFPSIAKEIYSANLFEREIREMFGINPIGNPDNRRLRLHEEVWPKGSFPLRKDFVPPKEKPEGREYPFAKVEGEGVFEVPVGPVHAGIIGPGHFRFSVAGEPIVNLELRLGFSHRGVEKLLENKIPSAAVRLTECVAGDSAVAHSWAFCHAVEKIGGIKVPERAAIIRAILLELERMYNHVADIGGMAIDVGFSHPAALASIIKESIHSLNQRLTGSRFLKGINVIGGVARDIGNLDGLDSIMADFKDLKGILLSSVSFLDRVEPTGILRRETAENLGVTGLAGRASGIAIDLRQGFMETYNKLDYKLSTYSSGDCLARLKIRIDEFEGSAKLIRRLLENLPQGEILASDINFKEGYSLGYVEGWRGPVLYWVNLDGEGKIDRCKIIDPSFRSWQGLSYAVLGEIIPDFPLCNKSFDLSYPGGDL</sequence>
<feature type="domain" description="NADH:ubiquinone oxidoreductase 30kDa subunit" evidence="4">
    <location>
        <begin position="14"/>
        <end position="119"/>
    </location>
</feature>
<dbReference type="Proteomes" id="UP000179242">
    <property type="component" value="Unassembled WGS sequence"/>
</dbReference>
<dbReference type="EMBL" id="MEUJ01000002">
    <property type="protein sequence ID" value="OGC41077.1"/>
    <property type="molecule type" value="Genomic_DNA"/>
</dbReference>
<dbReference type="Pfam" id="PF00329">
    <property type="entry name" value="Complex1_30kDa"/>
    <property type="match status" value="1"/>
</dbReference>
<dbReference type="GO" id="GO:0048038">
    <property type="term" value="F:quinone binding"/>
    <property type="evidence" value="ECO:0007669"/>
    <property type="project" value="InterPro"/>
</dbReference>
<keyword evidence="1" id="KW-0560">Oxidoreductase</keyword>
<dbReference type="GO" id="GO:0016151">
    <property type="term" value="F:nickel cation binding"/>
    <property type="evidence" value="ECO:0007669"/>
    <property type="project" value="InterPro"/>
</dbReference>
<dbReference type="InterPro" id="IPR001501">
    <property type="entry name" value="Ni-dep_hyd_lsu"/>
</dbReference>
<gene>
    <name evidence="6" type="ORF">A2438_00795</name>
</gene>
<evidence type="ECO:0000256" key="2">
    <source>
        <dbReference type="ARBA" id="ARBA00023027"/>
    </source>
</evidence>
<dbReference type="PANTHER" id="PTHR43485:SF1">
    <property type="entry name" value="FORMATE HYDROGENLYASE SUBUNIT 5-RELATED"/>
    <property type="match status" value="1"/>
</dbReference>
<dbReference type="Gene3D" id="1.10.645.10">
    <property type="entry name" value="Cytochrome-c3 Hydrogenase, chain B"/>
    <property type="match status" value="1"/>
</dbReference>
<dbReference type="InterPro" id="IPR029014">
    <property type="entry name" value="NiFe-Hase_large"/>
</dbReference>
<dbReference type="Pfam" id="PF00374">
    <property type="entry name" value="NiFeSe_Hases"/>
    <property type="match status" value="1"/>
</dbReference>
<dbReference type="Gene3D" id="3.30.460.80">
    <property type="entry name" value="NADH:ubiquinone oxidoreductase, 30kDa subunit"/>
    <property type="match status" value="1"/>
</dbReference>
<evidence type="ECO:0000313" key="7">
    <source>
        <dbReference type="Proteomes" id="UP000179242"/>
    </source>
</evidence>
<evidence type="ECO:0000259" key="5">
    <source>
        <dbReference type="Pfam" id="PF00346"/>
    </source>
</evidence>
<dbReference type="GO" id="GO:0051287">
    <property type="term" value="F:NAD binding"/>
    <property type="evidence" value="ECO:0007669"/>
    <property type="project" value="InterPro"/>
</dbReference>
<dbReference type="AlphaFoldDB" id="A0A1F4U871"/>
<feature type="domain" description="NADH-quinone oxidoreductase subunit D" evidence="5">
    <location>
        <begin position="251"/>
        <end position="412"/>
    </location>
</feature>
<dbReference type="InterPro" id="IPR052197">
    <property type="entry name" value="ComplexI_49kDa-like"/>
</dbReference>
<keyword evidence="3" id="KW-0479">Metal-binding</keyword>
<comment type="caution">
    <text evidence="6">The sequence shown here is derived from an EMBL/GenBank/DDBJ whole genome shotgun (WGS) entry which is preliminary data.</text>
</comment>
<evidence type="ECO:0000313" key="6">
    <source>
        <dbReference type="EMBL" id="OGC41077.1"/>
    </source>
</evidence>
<feature type="binding site" evidence="3">
    <location>
        <position position="179"/>
    </location>
    <ligand>
        <name>Mg(2+)</name>
        <dbReference type="ChEBI" id="CHEBI:18420"/>
    </ligand>
</feature>
<proteinExistence type="predicted"/>
<dbReference type="InterPro" id="IPR037232">
    <property type="entry name" value="NADH_quin_OxRdtase_su_C/D-like"/>
</dbReference>
<keyword evidence="3" id="KW-0460">Magnesium</keyword>
<organism evidence="6 7">
    <name type="scientific">candidate division WOR-1 bacterium RIFOXYC2_FULL_46_14</name>
    <dbReference type="NCBI Taxonomy" id="1802587"/>
    <lineage>
        <taxon>Bacteria</taxon>
        <taxon>Bacillati</taxon>
        <taxon>Saganbacteria</taxon>
    </lineage>
</organism>